<dbReference type="Proteomes" id="UP000653904">
    <property type="component" value="Unassembled WGS sequence"/>
</dbReference>
<proteinExistence type="predicted"/>
<reference evidence="1 2" key="1">
    <citation type="submission" date="2020-08" db="EMBL/GenBank/DDBJ databases">
        <title>Genome public.</title>
        <authorList>
            <person name="Liu C."/>
            <person name="Sun Q."/>
        </authorList>
    </citation>
    <scope>NUCLEOTIDE SEQUENCE [LARGE SCALE GENOMIC DNA]</scope>
    <source>
        <strain evidence="1 2">BX14</strain>
    </source>
</reference>
<organism evidence="1 2">
    <name type="scientific">Clostridium segne</name>
    <dbReference type="NCBI Taxonomy" id="2763038"/>
    <lineage>
        <taxon>Bacteria</taxon>
        <taxon>Bacillati</taxon>
        <taxon>Bacillota</taxon>
        <taxon>Clostridia</taxon>
        <taxon>Eubacteriales</taxon>
        <taxon>Clostridiaceae</taxon>
        <taxon>Clostridium</taxon>
    </lineage>
</organism>
<sequence length="119" mass="13301">MAADTTTLTEKMRAALRISSTSEKITEEINDCIAACKMDLQDVGVKKLEETDALIIRAITLYCKAEFGYSDKSEQFWKSYECLKMHLSLSSEYTGGVTPDTADDEVGEQDIKNLFGQEK</sequence>
<evidence type="ECO:0000313" key="1">
    <source>
        <dbReference type="EMBL" id="MBC5657454.1"/>
    </source>
</evidence>
<dbReference type="EMBL" id="JACOOW010000013">
    <property type="protein sequence ID" value="MBC5657454.1"/>
    <property type="molecule type" value="Genomic_DNA"/>
</dbReference>
<name>A0AAW3X482_9CLOT</name>
<evidence type="ECO:0000313" key="2">
    <source>
        <dbReference type="Proteomes" id="UP000653904"/>
    </source>
</evidence>
<comment type="caution">
    <text evidence="1">The sequence shown here is derived from an EMBL/GenBank/DDBJ whole genome shotgun (WGS) entry which is preliminary data.</text>
</comment>
<dbReference type="InterPro" id="IPR056951">
    <property type="entry name" value="Phage_connect_2"/>
</dbReference>
<keyword evidence="2" id="KW-1185">Reference proteome</keyword>
<protein>
    <submittedName>
        <fullName evidence="1">DNA-packaging protein</fullName>
    </submittedName>
</protein>
<gene>
    <name evidence="1" type="ORF">H8S19_10380</name>
</gene>
<accession>A0AAW3X482</accession>
<dbReference type="RefSeq" id="WP_117469160.1">
    <property type="nucleotide sequence ID" value="NZ_JACOOW010000013.1"/>
</dbReference>
<dbReference type="AlphaFoldDB" id="A0AAW3X482"/>
<dbReference type="Pfam" id="PF24829">
    <property type="entry name" value="Phage_connect_2"/>
    <property type="match status" value="1"/>
</dbReference>